<comment type="similarity">
    <text evidence="3">Belongs to the radical SAM superfamily. NifB family.</text>
</comment>
<comment type="cofactor">
    <cofactor evidence="1">
        <name>[4Fe-4S] cluster</name>
        <dbReference type="ChEBI" id="CHEBI:49883"/>
    </cofactor>
</comment>
<keyword evidence="7" id="KW-0408">Iron</keyword>
<evidence type="ECO:0000256" key="1">
    <source>
        <dbReference type="ARBA" id="ARBA00001966"/>
    </source>
</evidence>
<evidence type="ECO:0000256" key="8">
    <source>
        <dbReference type="ARBA" id="ARBA00023014"/>
    </source>
</evidence>
<comment type="pathway">
    <text evidence="2">Cofactor biosynthesis; Fe-Mo cofactor biosynthesis.</text>
</comment>
<dbReference type="PROSITE" id="PS51918">
    <property type="entry name" value="RADICAL_SAM"/>
    <property type="match status" value="1"/>
</dbReference>
<dbReference type="EMBL" id="DXGE01000019">
    <property type="protein sequence ID" value="HIW85719.1"/>
    <property type="molecule type" value="Genomic_DNA"/>
</dbReference>
<dbReference type="GO" id="GO:0016829">
    <property type="term" value="F:lyase activity"/>
    <property type="evidence" value="ECO:0007669"/>
    <property type="project" value="UniProtKB-KW"/>
</dbReference>
<dbReference type="InterPro" id="IPR013785">
    <property type="entry name" value="Aldolase_TIM"/>
</dbReference>
<keyword evidence="10" id="KW-0456">Lyase</keyword>
<evidence type="ECO:0000256" key="5">
    <source>
        <dbReference type="ARBA" id="ARBA00022691"/>
    </source>
</evidence>
<dbReference type="GO" id="GO:0046872">
    <property type="term" value="F:metal ion binding"/>
    <property type="evidence" value="ECO:0007669"/>
    <property type="project" value="UniProtKB-KW"/>
</dbReference>
<dbReference type="SUPFAM" id="SSF102114">
    <property type="entry name" value="Radical SAM enzymes"/>
    <property type="match status" value="1"/>
</dbReference>
<comment type="caution">
    <text evidence="12">The sequence shown here is derived from an EMBL/GenBank/DDBJ whole genome shotgun (WGS) entry which is preliminary data.</text>
</comment>
<gene>
    <name evidence="12" type="ORF">IAA48_04410</name>
</gene>
<evidence type="ECO:0000256" key="3">
    <source>
        <dbReference type="ARBA" id="ARBA00006804"/>
    </source>
</evidence>
<evidence type="ECO:0000256" key="6">
    <source>
        <dbReference type="ARBA" id="ARBA00022723"/>
    </source>
</evidence>
<dbReference type="Proteomes" id="UP000824205">
    <property type="component" value="Unassembled WGS sequence"/>
</dbReference>
<evidence type="ECO:0000256" key="4">
    <source>
        <dbReference type="ARBA" id="ARBA00022485"/>
    </source>
</evidence>
<dbReference type="SFLD" id="SFLDG01111">
    <property type="entry name" value="Uncharacterised_Radical_SAM_Su"/>
    <property type="match status" value="1"/>
</dbReference>
<dbReference type="InterPro" id="IPR007197">
    <property type="entry name" value="rSAM"/>
</dbReference>
<dbReference type="NCBIfam" id="TIGR04100">
    <property type="entry name" value="rSAM_pair_X"/>
    <property type="match status" value="1"/>
</dbReference>
<dbReference type="CDD" id="cd01335">
    <property type="entry name" value="Radical_SAM"/>
    <property type="match status" value="1"/>
</dbReference>
<reference evidence="12" key="2">
    <citation type="submission" date="2021-04" db="EMBL/GenBank/DDBJ databases">
        <authorList>
            <person name="Gilroy R."/>
        </authorList>
    </citation>
    <scope>NUCLEOTIDE SEQUENCE</scope>
    <source>
        <strain evidence="12">421</strain>
    </source>
</reference>
<feature type="domain" description="Radical SAM core" evidence="11">
    <location>
        <begin position="6"/>
        <end position="203"/>
    </location>
</feature>
<evidence type="ECO:0000259" key="11">
    <source>
        <dbReference type="PROSITE" id="PS51918"/>
    </source>
</evidence>
<accession>A0A9D1RDL6</accession>
<evidence type="ECO:0000256" key="2">
    <source>
        <dbReference type="ARBA" id="ARBA00005155"/>
    </source>
</evidence>
<dbReference type="Pfam" id="PF04055">
    <property type="entry name" value="Radical_SAM"/>
    <property type="match status" value="1"/>
</dbReference>
<dbReference type="InterPro" id="IPR058240">
    <property type="entry name" value="rSAM_sf"/>
</dbReference>
<proteinExistence type="inferred from homology"/>
<dbReference type="Gene3D" id="3.20.20.70">
    <property type="entry name" value="Aldolase class I"/>
    <property type="match status" value="1"/>
</dbReference>
<evidence type="ECO:0000313" key="12">
    <source>
        <dbReference type="EMBL" id="HIW85719.1"/>
    </source>
</evidence>
<dbReference type="PANTHER" id="PTHR43787:SF13">
    <property type="entry name" value="FEMO COFACTOR BIOSYNTHESIS PROTEIN NIFB"/>
    <property type="match status" value="1"/>
</dbReference>
<dbReference type="PANTHER" id="PTHR43787">
    <property type="entry name" value="FEMO COFACTOR BIOSYNTHESIS PROTEIN NIFB-RELATED"/>
    <property type="match status" value="1"/>
</dbReference>
<keyword evidence="5" id="KW-0949">S-adenosyl-L-methionine</keyword>
<evidence type="ECO:0000313" key="13">
    <source>
        <dbReference type="Proteomes" id="UP000824205"/>
    </source>
</evidence>
<dbReference type="InterPro" id="IPR023821">
    <property type="entry name" value="rSAM_TatD-assoc"/>
</dbReference>
<sequence length="203" mass="22894">MADIIYSWYGNTYFNITNKCPCNCAFCIRKKADAVGDAKRLWHDTEPTFADIKAAVDAYDFTGVKEAVFCGYGEPTNAYENLIKTAKYMKEKYPNIRLRINTNGLSDLINKKPTAAEICSVIDIISVSLNDPDSEKYDKITKNIYPGKAFDAMLQFTKDCVACGAQVWMTVVDVIPPEDIEKSKKICEQCGANFRVRSYDRGR</sequence>
<name>A0A9D1RDL6_9FIRM</name>
<dbReference type="AlphaFoldDB" id="A0A9D1RDL6"/>
<dbReference type="GO" id="GO:0051539">
    <property type="term" value="F:4 iron, 4 sulfur cluster binding"/>
    <property type="evidence" value="ECO:0007669"/>
    <property type="project" value="UniProtKB-KW"/>
</dbReference>
<dbReference type="SFLD" id="SFLDS00029">
    <property type="entry name" value="Radical_SAM"/>
    <property type="match status" value="1"/>
</dbReference>
<dbReference type="InterPro" id="IPR023822">
    <property type="entry name" value="rSAM_TatD-assoc_bac"/>
</dbReference>
<evidence type="ECO:0000256" key="10">
    <source>
        <dbReference type="ARBA" id="ARBA00023239"/>
    </source>
</evidence>
<keyword evidence="9" id="KW-0535">Nitrogen fixation</keyword>
<dbReference type="NCBIfam" id="TIGR04038">
    <property type="entry name" value="tatD_link_rSAM"/>
    <property type="match status" value="1"/>
</dbReference>
<protein>
    <submittedName>
        <fullName evidence="12">TIGR04100 family radical SAM protein</fullName>
    </submittedName>
</protein>
<evidence type="ECO:0000256" key="7">
    <source>
        <dbReference type="ARBA" id="ARBA00023004"/>
    </source>
</evidence>
<keyword evidence="8" id="KW-0411">Iron-sulfur</keyword>
<reference evidence="12" key="1">
    <citation type="journal article" date="2021" name="PeerJ">
        <title>Extensive microbial diversity within the chicken gut microbiome revealed by metagenomics and culture.</title>
        <authorList>
            <person name="Gilroy R."/>
            <person name="Ravi A."/>
            <person name="Getino M."/>
            <person name="Pursley I."/>
            <person name="Horton D.L."/>
            <person name="Alikhan N.F."/>
            <person name="Baker D."/>
            <person name="Gharbi K."/>
            <person name="Hall N."/>
            <person name="Watson M."/>
            <person name="Adriaenssens E.M."/>
            <person name="Foster-Nyarko E."/>
            <person name="Jarju S."/>
            <person name="Secka A."/>
            <person name="Antonio M."/>
            <person name="Oren A."/>
            <person name="Chaudhuri R.R."/>
            <person name="La Ragione R."/>
            <person name="Hildebrand F."/>
            <person name="Pallen M.J."/>
        </authorList>
    </citation>
    <scope>NUCLEOTIDE SEQUENCE</scope>
    <source>
        <strain evidence="12">421</strain>
    </source>
</reference>
<keyword evidence="4" id="KW-0004">4Fe-4S</keyword>
<keyword evidence="6" id="KW-0479">Metal-binding</keyword>
<evidence type="ECO:0000256" key="9">
    <source>
        <dbReference type="ARBA" id="ARBA00023231"/>
    </source>
</evidence>
<organism evidence="12 13">
    <name type="scientific">Candidatus Eubacterium faecipullorum</name>
    <dbReference type="NCBI Taxonomy" id="2838571"/>
    <lineage>
        <taxon>Bacteria</taxon>
        <taxon>Bacillati</taxon>
        <taxon>Bacillota</taxon>
        <taxon>Clostridia</taxon>
        <taxon>Eubacteriales</taxon>
        <taxon>Eubacteriaceae</taxon>
        <taxon>Eubacterium</taxon>
    </lineage>
</organism>